<evidence type="ECO:0000256" key="10">
    <source>
        <dbReference type="ARBA" id="ARBA00029447"/>
    </source>
</evidence>
<dbReference type="Proteomes" id="UP000235347">
    <property type="component" value="Unassembled WGS sequence"/>
</dbReference>
<dbReference type="InterPro" id="IPR004089">
    <property type="entry name" value="MCPsignal_dom"/>
</dbReference>
<dbReference type="GO" id="GO:0005886">
    <property type="term" value="C:plasma membrane"/>
    <property type="evidence" value="ECO:0007669"/>
    <property type="project" value="UniProtKB-SubCell"/>
</dbReference>
<dbReference type="SMART" id="SM00304">
    <property type="entry name" value="HAMP"/>
    <property type="match status" value="1"/>
</dbReference>
<keyword evidence="7 13" id="KW-1133">Transmembrane helix</keyword>
<accession>A0A2N7VIM9</accession>
<dbReference type="PANTHER" id="PTHR43531:SF14">
    <property type="entry name" value="METHYL-ACCEPTING CHEMOTAXIS PROTEIN I-RELATED"/>
    <property type="match status" value="1"/>
</dbReference>
<feature type="transmembrane region" description="Helical" evidence="13">
    <location>
        <begin position="190"/>
        <end position="208"/>
    </location>
</feature>
<evidence type="ECO:0000256" key="11">
    <source>
        <dbReference type="PROSITE-ProRule" id="PRU00284"/>
    </source>
</evidence>
<dbReference type="InterPro" id="IPR035440">
    <property type="entry name" value="4HB_MCP_dom_sf"/>
</dbReference>
<evidence type="ECO:0000256" key="5">
    <source>
        <dbReference type="ARBA" id="ARBA00022519"/>
    </source>
</evidence>
<sequence>MVRITNIRAALTATVVGYTGALVLVIVASVAGLKSANVALERMYSGETAALTALADSTADLLQARVELGGYETLVAQGKPTAATLERAHAALAASDRALSAYGALPVSDNVEAALGTALRAVRDKLIKQVIAPEVAALDQDDFASFRMIERQAPDSLFEDYKRASRQLVDFQVRAQQLHFAQAQQRFHQLLGLFAMVGCASVGFALLARRFLRAAVIKPIGAAIDHFERIATGDLTSAIDTSFGGEMGRLMAALASMQRSLADAVTRVREGTAEIRRGVHEMAHGNADLSVRTERQAAALQQAAASLEALTRTVTQNAGHARNADALAETASATARRGGGVVSEIVDAITDMSADSEHIVDIIGAIEGIAFQTNILALNAAVEAARAGEEGRGFAVVAGEVRALAQRSAAAAKEIRELMTTSVAKVQAGTELAERARATMTQVVDAAGEVTQIVAEISLASERQSSGIEQINRTVSQMETTTQQNAALVEEAASAAASLEEQARMLDETVASFRLDRDGRRLGRRESTSSGSRQRLPIIHA</sequence>
<protein>
    <submittedName>
        <fullName evidence="16">Methyl-accepting chemotaxis protein</fullName>
    </submittedName>
</protein>
<feature type="domain" description="HAMP" evidence="15">
    <location>
        <begin position="214"/>
        <end position="266"/>
    </location>
</feature>
<dbReference type="Pfam" id="PF00015">
    <property type="entry name" value="MCPsignal"/>
    <property type="match status" value="1"/>
</dbReference>
<evidence type="ECO:0000259" key="14">
    <source>
        <dbReference type="PROSITE" id="PS50111"/>
    </source>
</evidence>
<dbReference type="Gene3D" id="1.10.287.950">
    <property type="entry name" value="Methyl-accepting chemotaxis protein"/>
    <property type="match status" value="1"/>
</dbReference>
<dbReference type="EMBL" id="PNYB01000032">
    <property type="protein sequence ID" value="PMS16977.1"/>
    <property type="molecule type" value="Genomic_DNA"/>
</dbReference>
<dbReference type="PROSITE" id="PS50111">
    <property type="entry name" value="CHEMOTAXIS_TRANSDUC_2"/>
    <property type="match status" value="1"/>
</dbReference>
<dbReference type="InterPro" id="IPR003660">
    <property type="entry name" value="HAMP_dom"/>
</dbReference>
<evidence type="ECO:0000256" key="7">
    <source>
        <dbReference type="ARBA" id="ARBA00022989"/>
    </source>
</evidence>
<comment type="subcellular location">
    <subcellularLocation>
        <location evidence="1">Cell inner membrane</location>
        <topology evidence="1">Multi-pass membrane protein</topology>
    </subcellularLocation>
</comment>
<dbReference type="FunFam" id="1.10.287.950:FF:000001">
    <property type="entry name" value="Methyl-accepting chemotaxis sensory transducer"/>
    <property type="match status" value="1"/>
</dbReference>
<name>A0A2N7VIM9_9BURK</name>
<feature type="domain" description="Methyl-accepting transducer" evidence="14">
    <location>
        <begin position="271"/>
        <end position="500"/>
    </location>
</feature>
<feature type="transmembrane region" description="Helical" evidence="13">
    <location>
        <begin position="15"/>
        <end position="33"/>
    </location>
</feature>
<dbReference type="AlphaFoldDB" id="A0A2N7VIM9"/>
<keyword evidence="4" id="KW-0145">Chemotaxis</keyword>
<evidence type="ECO:0000256" key="6">
    <source>
        <dbReference type="ARBA" id="ARBA00022692"/>
    </source>
</evidence>
<keyword evidence="9 11" id="KW-0807">Transducer</keyword>
<reference evidence="16 17" key="1">
    <citation type="submission" date="2018-01" db="EMBL/GenBank/DDBJ databases">
        <title>Whole genome analyses suggest that Burkholderia sensu lato contains two further novel genera in the rhizoxinica-symbiotica group Mycetohabitans gen. nov., and Trinickia gen. nov.: implications for the evolution of diazotrophy and nodulation in the Burkholderiaceae.</title>
        <authorList>
            <person name="Estrada-de los Santos P."/>
            <person name="Palmer M."/>
            <person name="Chavez-Ramirez B."/>
            <person name="Beukes C."/>
            <person name="Steenkamp E.T."/>
            <person name="Hirsch A.M."/>
            <person name="Manyaka P."/>
            <person name="Maluk M."/>
            <person name="Lafos M."/>
            <person name="Crook M."/>
            <person name="Gross E."/>
            <person name="Simon M.F."/>
            <person name="Bueno dos Reis Junior F."/>
            <person name="Poole P.S."/>
            <person name="Venter S.N."/>
            <person name="James E.K."/>
        </authorList>
    </citation>
    <scope>NUCLEOTIDE SEQUENCE [LARGE SCALE GENOMIC DNA]</scope>
    <source>
        <strain evidence="16 17">GP25-8</strain>
    </source>
</reference>
<evidence type="ECO:0000256" key="12">
    <source>
        <dbReference type="SAM" id="MobiDB-lite"/>
    </source>
</evidence>
<dbReference type="PROSITE" id="PS50885">
    <property type="entry name" value="HAMP"/>
    <property type="match status" value="1"/>
</dbReference>
<dbReference type="InterPro" id="IPR004090">
    <property type="entry name" value="Chemotax_Me-accpt_rcpt"/>
</dbReference>
<evidence type="ECO:0000256" key="13">
    <source>
        <dbReference type="SAM" id="Phobius"/>
    </source>
</evidence>
<feature type="region of interest" description="Disordered" evidence="12">
    <location>
        <begin position="521"/>
        <end position="541"/>
    </location>
</feature>
<evidence type="ECO:0000256" key="4">
    <source>
        <dbReference type="ARBA" id="ARBA00022500"/>
    </source>
</evidence>
<dbReference type="Pfam" id="PF00672">
    <property type="entry name" value="HAMP"/>
    <property type="match status" value="1"/>
</dbReference>
<keyword evidence="2" id="KW-1003">Cell membrane</keyword>
<evidence type="ECO:0000256" key="2">
    <source>
        <dbReference type="ARBA" id="ARBA00022475"/>
    </source>
</evidence>
<gene>
    <name evidence="16" type="ORF">C0Z19_25240</name>
</gene>
<dbReference type="CDD" id="cd06225">
    <property type="entry name" value="HAMP"/>
    <property type="match status" value="1"/>
</dbReference>
<evidence type="ECO:0000256" key="3">
    <source>
        <dbReference type="ARBA" id="ARBA00022481"/>
    </source>
</evidence>
<dbReference type="Pfam" id="PF02203">
    <property type="entry name" value="TarH"/>
    <property type="match status" value="1"/>
</dbReference>
<evidence type="ECO:0000256" key="1">
    <source>
        <dbReference type="ARBA" id="ARBA00004429"/>
    </source>
</evidence>
<evidence type="ECO:0000313" key="16">
    <source>
        <dbReference type="EMBL" id="PMS16977.1"/>
    </source>
</evidence>
<dbReference type="PANTHER" id="PTHR43531">
    <property type="entry name" value="PROTEIN ICFG"/>
    <property type="match status" value="1"/>
</dbReference>
<evidence type="ECO:0000256" key="9">
    <source>
        <dbReference type="ARBA" id="ARBA00023224"/>
    </source>
</evidence>
<dbReference type="InterPro" id="IPR003122">
    <property type="entry name" value="Tar_rcpt_lig-bd"/>
</dbReference>
<comment type="caution">
    <text evidence="16">The sequence shown here is derived from an EMBL/GenBank/DDBJ whole genome shotgun (WGS) entry which is preliminary data.</text>
</comment>
<keyword evidence="3" id="KW-0488">Methylation</keyword>
<dbReference type="SMART" id="SM00283">
    <property type="entry name" value="MA"/>
    <property type="match status" value="1"/>
</dbReference>
<proteinExistence type="inferred from homology"/>
<dbReference type="PRINTS" id="PR00260">
    <property type="entry name" value="CHEMTRNSDUCR"/>
</dbReference>
<keyword evidence="5" id="KW-0997">Cell inner membrane</keyword>
<dbReference type="GO" id="GO:0006935">
    <property type="term" value="P:chemotaxis"/>
    <property type="evidence" value="ECO:0007669"/>
    <property type="project" value="UniProtKB-KW"/>
</dbReference>
<dbReference type="GO" id="GO:0007165">
    <property type="term" value="P:signal transduction"/>
    <property type="evidence" value="ECO:0007669"/>
    <property type="project" value="UniProtKB-KW"/>
</dbReference>
<dbReference type="InterPro" id="IPR051310">
    <property type="entry name" value="MCP_chemotaxis"/>
</dbReference>
<keyword evidence="8 13" id="KW-0472">Membrane</keyword>
<dbReference type="RefSeq" id="WP_102612570.1">
    <property type="nucleotide sequence ID" value="NZ_CADIKD010000002.1"/>
</dbReference>
<evidence type="ECO:0000259" key="15">
    <source>
        <dbReference type="PROSITE" id="PS50885"/>
    </source>
</evidence>
<dbReference type="SUPFAM" id="SSF47170">
    <property type="entry name" value="Aspartate receptor, ligand-binding domain"/>
    <property type="match status" value="1"/>
</dbReference>
<dbReference type="GO" id="GO:0004888">
    <property type="term" value="F:transmembrane signaling receptor activity"/>
    <property type="evidence" value="ECO:0007669"/>
    <property type="project" value="InterPro"/>
</dbReference>
<keyword evidence="6 13" id="KW-0812">Transmembrane</keyword>
<evidence type="ECO:0000313" key="17">
    <source>
        <dbReference type="Proteomes" id="UP000235347"/>
    </source>
</evidence>
<keyword evidence="17" id="KW-1185">Reference proteome</keyword>
<dbReference type="SUPFAM" id="SSF58104">
    <property type="entry name" value="Methyl-accepting chemotaxis protein (MCP) signaling domain"/>
    <property type="match status" value="1"/>
</dbReference>
<dbReference type="Gene3D" id="1.20.120.30">
    <property type="entry name" value="Aspartate receptor, ligand-binding domain"/>
    <property type="match status" value="1"/>
</dbReference>
<comment type="similarity">
    <text evidence="10">Belongs to the methyl-accepting chemotaxis (MCP) protein family.</text>
</comment>
<organism evidence="16 17">
    <name type="scientific">Trinickia soli</name>
    <dbReference type="NCBI Taxonomy" id="380675"/>
    <lineage>
        <taxon>Bacteria</taxon>
        <taxon>Pseudomonadati</taxon>
        <taxon>Pseudomonadota</taxon>
        <taxon>Betaproteobacteria</taxon>
        <taxon>Burkholderiales</taxon>
        <taxon>Burkholderiaceae</taxon>
        <taxon>Trinickia</taxon>
    </lineage>
</organism>
<evidence type="ECO:0000256" key="8">
    <source>
        <dbReference type="ARBA" id="ARBA00023136"/>
    </source>
</evidence>